<gene>
    <name evidence="3" type="ORF">MLIT_32110</name>
</gene>
<dbReference type="CDD" id="cd03349">
    <property type="entry name" value="LbH_XAT"/>
    <property type="match status" value="1"/>
</dbReference>
<dbReference type="InterPro" id="IPR051159">
    <property type="entry name" value="Hexapeptide_acetyltransf"/>
</dbReference>
<name>A0AAD1ILE8_9MYCO</name>
<dbReference type="AlphaFoldDB" id="A0AAD1ILE8"/>
<sequence>MIGSYVSIGPNVRRIGAAHPLSELSLHPFWYNPSLGMAHVDQDVNRTEVYIGDDSWIGANAVILPGCRRIGTGAVIGAGSIVTKDVADFSVVAGNPAKPIGTRLTEDERTALMEIKPWSHDPMEAHRLLVAIRARLGGADNAGHRQTPDANNPST</sequence>
<protein>
    <recommendedName>
        <fullName evidence="5">Transferase family hexapeptide repeat protein</fullName>
    </recommendedName>
</protein>
<dbReference type="GO" id="GO:0005829">
    <property type="term" value="C:cytosol"/>
    <property type="evidence" value="ECO:0007669"/>
    <property type="project" value="TreeGrafter"/>
</dbReference>
<proteinExistence type="inferred from homology"/>
<dbReference type="PANTHER" id="PTHR23416">
    <property type="entry name" value="SIALIC ACID SYNTHASE-RELATED"/>
    <property type="match status" value="1"/>
</dbReference>
<evidence type="ECO:0000313" key="3">
    <source>
        <dbReference type="EMBL" id="BBY17619.1"/>
    </source>
</evidence>
<dbReference type="PANTHER" id="PTHR23416:SF23">
    <property type="entry name" value="ACETYLTRANSFERASE C18B11.09C-RELATED"/>
    <property type="match status" value="1"/>
</dbReference>
<dbReference type="Gene3D" id="2.160.10.10">
    <property type="entry name" value="Hexapeptide repeat proteins"/>
    <property type="match status" value="1"/>
</dbReference>
<dbReference type="InterPro" id="IPR001451">
    <property type="entry name" value="Hexapep"/>
</dbReference>
<organism evidence="3 4">
    <name type="scientific">Mycolicibacterium litorale</name>
    <dbReference type="NCBI Taxonomy" id="758802"/>
    <lineage>
        <taxon>Bacteria</taxon>
        <taxon>Bacillati</taxon>
        <taxon>Actinomycetota</taxon>
        <taxon>Actinomycetes</taxon>
        <taxon>Mycobacteriales</taxon>
        <taxon>Mycobacteriaceae</taxon>
        <taxon>Mycolicibacterium</taxon>
    </lineage>
</organism>
<keyword evidence="2" id="KW-0808">Transferase</keyword>
<keyword evidence="4" id="KW-1185">Reference proteome</keyword>
<dbReference type="Pfam" id="PF00132">
    <property type="entry name" value="Hexapep"/>
    <property type="match status" value="1"/>
</dbReference>
<dbReference type="SUPFAM" id="SSF51161">
    <property type="entry name" value="Trimeric LpxA-like enzymes"/>
    <property type="match status" value="1"/>
</dbReference>
<evidence type="ECO:0000256" key="1">
    <source>
        <dbReference type="ARBA" id="ARBA00007274"/>
    </source>
</evidence>
<reference evidence="3 4" key="1">
    <citation type="journal article" date="2019" name="Emerg. Microbes Infect.">
        <title>Comprehensive subspecies identification of 175 nontuberculous mycobacteria species based on 7547 genomic profiles.</title>
        <authorList>
            <person name="Matsumoto Y."/>
            <person name="Kinjo T."/>
            <person name="Motooka D."/>
            <person name="Nabeya D."/>
            <person name="Jung N."/>
            <person name="Uechi K."/>
            <person name="Horii T."/>
            <person name="Iida T."/>
            <person name="Fujita J."/>
            <person name="Nakamura S."/>
        </authorList>
    </citation>
    <scope>NUCLEOTIDE SEQUENCE [LARGE SCALE GENOMIC DNA]</scope>
    <source>
        <strain evidence="3 4">JCM 17423</strain>
    </source>
</reference>
<dbReference type="EMBL" id="AP022586">
    <property type="protein sequence ID" value="BBY17619.1"/>
    <property type="molecule type" value="Genomic_DNA"/>
</dbReference>
<dbReference type="InterPro" id="IPR011004">
    <property type="entry name" value="Trimer_LpxA-like_sf"/>
</dbReference>
<evidence type="ECO:0000256" key="2">
    <source>
        <dbReference type="ARBA" id="ARBA00022679"/>
    </source>
</evidence>
<evidence type="ECO:0000313" key="4">
    <source>
        <dbReference type="Proteomes" id="UP000466607"/>
    </source>
</evidence>
<dbReference type="Proteomes" id="UP000466607">
    <property type="component" value="Chromosome"/>
</dbReference>
<accession>A0AAD1ILE8</accession>
<evidence type="ECO:0008006" key="5">
    <source>
        <dbReference type="Google" id="ProtNLM"/>
    </source>
</evidence>
<dbReference type="GO" id="GO:0008374">
    <property type="term" value="F:O-acyltransferase activity"/>
    <property type="evidence" value="ECO:0007669"/>
    <property type="project" value="TreeGrafter"/>
</dbReference>
<comment type="similarity">
    <text evidence="1">Belongs to the transferase hexapeptide repeat family.</text>
</comment>